<protein>
    <submittedName>
        <fullName evidence="1">Uncharacterized protein</fullName>
    </submittedName>
</protein>
<dbReference type="Proteomes" id="UP001283361">
    <property type="component" value="Unassembled WGS sequence"/>
</dbReference>
<sequence>MQMRGDLEFDIGHWVSYYLRVIQLSRCKIGSIKSLRLVILRLHYGHPTGTVPYNVRELMKEFSWRGRILELYGRT</sequence>
<gene>
    <name evidence="1" type="ORF">RRG08_006725</name>
</gene>
<comment type="caution">
    <text evidence="1">The sequence shown here is derived from an EMBL/GenBank/DDBJ whole genome shotgun (WGS) entry which is preliminary data.</text>
</comment>
<evidence type="ECO:0000313" key="1">
    <source>
        <dbReference type="EMBL" id="KAK3804426.1"/>
    </source>
</evidence>
<dbReference type="EMBL" id="JAWDGP010000015">
    <property type="protein sequence ID" value="KAK3804426.1"/>
    <property type="molecule type" value="Genomic_DNA"/>
</dbReference>
<dbReference type="AlphaFoldDB" id="A0AAE1BGB6"/>
<name>A0AAE1BGB6_9GAST</name>
<reference evidence="1" key="1">
    <citation type="journal article" date="2023" name="G3 (Bethesda)">
        <title>A reference genome for the long-term kleptoplast-retaining sea slug Elysia crispata morphotype clarki.</title>
        <authorList>
            <person name="Eastman K.E."/>
            <person name="Pendleton A.L."/>
            <person name="Shaikh M.A."/>
            <person name="Suttiyut T."/>
            <person name="Ogas R."/>
            <person name="Tomko P."/>
            <person name="Gavelis G."/>
            <person name="Widhalm J.R."/>
            <person name="Wisecaver J.H."/>
        </authorList>
    </citation>
    <scope>NUCLEOTIDE SEQUENCE</scope>
    <source>
        <strain evidence="1">ECLA1</strain>
    </source>
</reference>
<keyword evidence="2" id="KW-1185">Reference proteome</keyword>
<evidence type="ECO:0000313" key="2">
    <source>
        <dbReference type="Proteomes" id="UP001283361"/>
    </source>
</evidence>
<proteinExistence type="predicted"/>
<organism evidence="1 2">
    <name type="scientific">Elysia crispata</name>
    <name type="common">lettuce slug</name>
    <dbReference type="NCBI Taxonomy" id="231223"/>
    <lineage>
        <taxon>Eukaryota</taxon>
        <taxon>Metazoa</taxon>
        <taxon>Spiralia</taxon>
        <taxon>Lophotrochozoa</taxon>
        <taxon>Mollusca</taxon>
        <taxon>Gastropoda</taxon>
        <taxon>Heterobranchia</taxon>
        <taxon>Euthyneura</taxon>
        <taxon>Panpulmonata</taxon>
        <taxon>Sacoglossa</taxon>
        <taxon>Placobranchoidea</taxon>
        <taxon>Plakobranchidae</taxon>
        <taxon>Elysia</taxon>
    </lineage>
</organism>
<accession>A0AAE1BGB6</accession>